<dbReference type="GO" id="GO:0003700">
    <property type="term" value="F:DNA-binding transcription factor activity"/>
    <property type="evidence" value="ECO:0007669"/>
    <property type="project" value="InterPro"/>
</dbReference>
<accession>A0AAD5X2Z6</accession>
<evidence type="ECO:0000256" key="1">
    <source>
        <dbReference type="SAM" id="Coils"/>
    </source>
</evidence>
<comment type="caution">
    <text evidence="4">The sequence shown here is derived from an EMBL/GenBank/DDBJ whole genome shotgun (WGS) entry which is preliminary data.</text>
</comment>
<dbReference type="PROSITE" id="PS00036">
    <property type="entry name" value="BZIP_BASIC"/>
    <property type="match status" value="1"/>
</dbReference>
<name>A0AAD5X2Z6_9FUNG</name>
<dbReference type="Gene3D" id="1.20.5.170">
    <property type="match status" value="1"/>
</dbReference>
<feature type="region of interest" description="Disordered" evidence="2">
    <location>
        <begin position="86"/>
        <end position="246"/>
    </location>
</feature>
<feature type="compositionally biased region" description="Polar residues" evidence="2">
    <location>
        <begin position="421"/>
        <end position="435"/>
    </location>
</feature>
<dbReference type="SUPFAM" id="SSF57959">
    <property type="entry name" value="Leucine zipper domain"/>
    <property type="match status" value="1"/>
</dbReference>
<reference evidence="4" key="1">
    <citation type="submission" date="2020-05" db="EMBL/GenBank/DDBJ databases">
        <title>Phylogenomic resolution of chytrid fungi.</title>
        <authorList>
            <person name="Stajich J.E."/>
            <person name="Amses K."/>
            <person name="Simmons R."/>
            <person name="Seto K."/>
            <person name="Myers J."/>
            <person name="Bonds A."/>
            <person name="Quandt C.A."/>
            <person name="Barry K."/>
            <person name="Liu P."/>
            <person name="Grigoriev I."/>
            <person name="Longcore J.E."/>
            <person name="James T.Y."/>
        </authorList>
    </citation>
    <scope>NUCLEOTIDE SEQUENCE</scope>
    <source>
        <strain evidence="4">JEL0318</strain>
    </source>
</reference>
<evidence type="ECO:0000313" key="5">
    <source>
        <dbReference type="Proteomes" id="UP001212841"/>
    </source>
</evidence>
<dbReference type="AlphaFoldDB" id="A0AAD5X2Z6"/>
<evidence type="ECO:0000256" key="2">
    <source>
        <dbReference type="SAM" id="MobiDB-lite"/>
    </source>
</evidence>
<feature type="compositionally biased region" description="Low complexity" evidence="2">
    <location>
        <begin position="129"/>
        <end position="145"/>
    </location>
</feature>
<feature type="compositionally biased region" description="Basic and acidic residues" evidence="2">
    <location>
        <begin position="493"/>
        <end position="502"/>
    </location>
</feature>
<dbReference type="SMART" id="SM00338">
    <property type="entry name" value="BRLZ"/>
    <property type="match status" value="1"/>
</dbReference>
<feature type="coiled-coil region" evidence="1">
    <location>
        <begin position="247"/>
        <end position="326"/>
    </location>
</feature>
<evidence type="ECO:0000313" key="4">
    <source>
        <dbReference type="EMBL" id="KAJ3049194.1"/>
    </source>
</evidence>
<feature type="domain" description="BZIP" evidence="3">
    <location>
        <begin position="234"/>
        <end position="249"/>
    </location>
</feature>
<dbReference type="CDD" id="cd14688">
    <property type="entry name" value="bZIP_YAP"/>
    <property type="match status" value="1"/>
</dbReference>
<feature type="non-terminal residue" evidence="4">
    <location>
        <position position="502"/>
    </location>
</feature>
<feature type="region of interest" description="Disordered" evidence="2">
    <location>
        <begin position="332"/>
        <end position="502"/>
    </location>
</feature>
<sequence length="502" mass="55053">MGPLDSDSYRRADDRNESSSMMMVDGNQDEQNGNGGAHGHVDGIKSYDRRPMLGSHGAGATGSNGSLVDGSNVASYERGRSSALRFASSKLPDGSLRSVDQSEPHGASGRHAIPLPPTPLTASEPTLIDPSPDAATPPSADPLSSFGSVPPAVDGTDKPTRHRKADYMMVDGHGGRDGVQQSTPPTDGLPPSMYSPIRRISRSRSRSASRSRSRSPSRSRSRSRSPRKSKVSAKRAQQNRAAQRAFRLRKEEYLRNLEARNRHLEDRVDNLRRYESQCRDLTAQLNQVDADRARMAREIEDLRRANAALARDFSSAEAEIARLNELLRSVHSSAHGQPPSGQMPQAPPPPAAYYPPYPTHHPPPSPLQQGGGPPPGPPSVYYEYHYTSPYPQQPRPPTYHHEYAPPPHSQQPSYQQPTYRGAQQQQQTYRHSPQTHPHPPALHDRRSSAELPPVHPQGAQTPPVGMYQTYPTGYVPSNPPPRPLPPPGQYSPMKEEQGTTPG</sequence>
<feature type="compositionally biased region" description="Basic residues" evidence="2">
    <location>
        <begin position="199"/>
        <end position="233"/>
    </location>
</feature>
<protein>
    <recommendedName>
        <fullName evidence="3">BZIP domain-containing protein</fullName>
    </recommendedName>
</protein>
<dbReference type="Proteomes" id="UP001212841">
    <property type="component" value="Unassembled WGS sequence"/>
</dbReference>
<organism evidence="4 5">
    <name type="scientific">Rhizophlyctis rosea</name>
    <dbReference type="NCBI Taxonomy" id="64517"/>
    <lineage>
        <taxon>Eukaryota</taxon>
        <taxon>Fungi</taxon>
        <taxon>Fungi incertae sedis</taxon>
        <taxon>Chytridiomycota</taxon>
        <taxon>Chytridiomycota incertae sedis</taxon>
        <taxon>Chytridiomycetes</taxon>
        <taxon>Rhizophlyctidales</taxon>
        <taxon>Rhizophlyctidaceae</taxon>
        <taxon>Rhizophlyctis</taxon>
    </lineage>
</organism>
<dbReference type="EMBL" id="JADGJD010000680">
    <property type="protein sequence ID" value="KAJ3049194.1"/>
    <property type="molecule type" value="Genomic_DNA"/>
</dbReference>
<keyword evidence="5" id="KW-1185">Reference proteome</keyword>
<proteinExistence type="predicted"/>
<feature type="compositionally biased region" description="Pro residues" evidence="2">
    <location>
        <begin position="345"/>
        <end position="378"/>
    </location>
</feature>
<feature type="region of interest" description="Disordered" evidence="2">
    <location>
        <begin position="1"/>
        <end position="72"/>
    </location>
</feature>
<keyword evidence="1" id="KW-0175">Coiled coil</keyword>
<feature type="compositionally biased region" description="Low complexity" evidence="2">
    <location>
        <begin position="234"/>
        <end position="245"/>
    </location>
</feature>
<evidence type="ECO:0000259" key="3">
    <source>
        <dbReference type="PROSITE" id="PS00036"/>
    </source>
</evidence>
<gene>
    <name evidence="4" type="ORF">HK097_009793</name>
</gene>
<feature type="compositionally biased region" description="Basic and acidic residues" evidence="2">
    <location>
        <begin position="39"/>
        <end position="51"/>
    </location>
</feature>
<dbReference type="InterPro" id="IPR004827">
    <property type="entry name" value="bZIP"/>
</dbReference>
<feature type="compositionally biased region" description="Basic and acidic residues" evidence="2">
    <location>
        <begin position="7"/>
        <end position="17"/>
    </location>
</feature>
<dbReference type="InterPro" id="IPR046347">
    <property type="entry name" value="bZIP_sf"/>
</dbReference>
<feature type="compositionally biased region" description="Pro residues" evidence="2">
    <location>
        <begin position="477"/>
        <end position="489"/>
    </location>
</feature>